<proteinExistence type="evidence at transcript level"/>
<protein>
    <submittedName>
        <fullName evidence="1">Unnamed protein product</fullName>
    </submittedName>
</protein>
<dbReference type="AlphaFoldDB" id="Q9N082"/>
<organism evidence="1">
    <name type="scientific">Macaca fascicularis</name>
    <name type="common">Crab-eating macaque</name>
    <name type="synonym">Cynomolgus monkey</name>
    <dbReference type="NCBI Taxonomy" id="9541"/>
    <lineage>
        <taxon>Eukaryota</taxon>
        <taxon>Metazoa</taxon>
        <taxon>Chordata</taxon>
        <taxon>Craniata</taxon>
        <taxon>Vertebrata</taxon>
        <taxon>Euteleostomi</taxon>
        <taxon>Mammalia</taxon>
        <taxon>Eutheria</taxon>
        <taxon>Euarchontoglires</taxon>
        <taxon>Primates</taxon>
        <taxon>Haplorrhini</taxon>
        <taxon>Catarrhini</taxon>
        <taxon>Cercopithecidae</taxon>
        <taxon>Cercopithecinae</taxon>
        <taxon>Macaca</taxon>
    </lineage>
</organism>
<accession>Q9N082</accession>
<sequence length="62" mass="6505">MLATPCPVLHEALAVCGTPCPYPRAAGSIGYSLHQPCPQGSGKSSTAFFPLLQRPGREVEAH</sequence>
<reference evidence="1" key="1">
    <citation type="submission" date="2000-07" db="EMBL/GenBank/DDBJ databases">
        <title>Isolation of full-length cDNA clones from macaque brain cDNA libraries.</title>
        <authorList>
            <person name="Osada N."/>
            <person name="Hida M."/>
            <person name="Kusuda J."/>
            <person name="Tanuma R."/>
            <person name="Iseki K."/>
            <person name="Hirai M."/>
            <person name="Terao K."/>
            <person name="Suzuki Y."/>
            <person name="Sugano S."/>
            <person name="Hashimoto K."/>
        </authorList>
    </citation>
    <scope>NUCLEOTIDE SEQUENCE</scope>
</reference>
<dbReference type="EMBL" id="AB046049">
    <property type="protein sequence ID" value="BAB01631.1"/>
    <property type="molecule type" value="mRNA"/>
</dbReference>
<evidence type="ECO:0000313" key="1">
    <source>
        <dbReference type="EMBL" id="BAB01631.1"/>
    </source>
</evidence>
<name>Q9N082_MACFA</name>